<dbReference type="EMBL" id="BAABKY010000001">
    <property type="protein sequence ID" value="GAA5071066.1"/>
    <property type="molecule type" value="Genomic_DNA"/>
</dbReference>
<dbReference type="PANTHER" id="PTHR45947:SF3">
    <property type="entry name" value="SULFOQUINOVOSYL TRANSFERASE SQD2"/>
    <property type="match status" value="1"/>
</dbReference>
<evidence type="ECO:0008006" key="5">
    <source>
        <dbReference type="Google" id="ProtNLM"/>
    </source>
</evidence>
<accession>A0ABP9L5W1</accession>
<evidence type="ECO:0000259" key="2">
    <source>
        <dbReference type="Pfam" id="PF13439"/>
    </source>
</evidence>
<dbReference type="PANTHER" id="PTHR45947">
    <property type="entry name" value="SULFOQUINOVOSYL TRANSFERASE SQD2"/>
    <property type="match status" value="1"/>
</dbReference>
<evidence type="ECO:0000313" key="3">
    <source>
        <dbReference type="EMBL" id="GAA5071066.1"/>
    </source>
</evidence>
<reference evidence="4" key="1">
    <citation type="journal article" date="2019" name="Int. J. Syst. Evol. Microbiol.">
        <title>The Global Catalogue of Microorganisms (GCM) 10K type strain sequencing project: providing services to taxonomists for standard genome sequencing and annotation.</title>
        <authorList>
            <consortium name="The Broad Institute Genomics Platform"/>
            <consortium name="The Broad Institute Genome Sequencing Center for Infectious Disease"/>
            <person name="Wu L."/>
            <person name="Ma J."/>
        </authorList>
    </citation>
    <scope>NUCLEOTIDE SEQUENCE [LARGE SCALE GENOMIC DNA]</scope>
    <source>
        <strain evidence="4">JCM 19212</strain>
    </source>
</reference>
<dbReference type="Pfam" id="PF00534">
    <property type="entry name" value="Glycos_transf_1"/>
    <property type="match status" value="1"/>
</dbReference>
<name>A0ABP9L5W1_9GAMM</name>
<dbReference type="RefSeq" id="WP_158982547.1">
    <property type="nucleotide sequence ID" value="NZ_BAABKY010000001.1"/>
</dbReference>
<dbReference type="Pfam" id="PF13439">
    <property type="entry name" value="Glyco_transf_4"/>
    <property type="match status" value="1"/>
</dbReference>
<comment type="caution">
    <text evidence="3">The sequence shown here is derived from an EMBL/GenBank/DDBJ whole genome shotgun (WGS) entry which is preliminary data.</text>
</comment>
<dbReference type="InterPro" id="IPR050194">
    <property type="entry name" value="Glycosyltransferase_grp1"/>
</dbReference>
<gene>
    <name evidence="3" type="ORF">GCM10025759_09730</name>
</gene>
<dbReference type="Proteomes" id="UP001501083">
    <property type="component" value="Unassembled WGS sequence"/>
</dbReference>
<feature type="domain" description="Glycosyltransferase subfamily 4-like N-terminal" evidence="2">
    <location>
        <begin position="34"/>
        <end position="210"/>
    </location>
</feature>
<dbReference type="InterPro" id="IPR001296">
    <property type="entry name" value="Glyco_trans_1"/>
</dbReference>
<protein>
    <recommendedName>
        <fullName evidence="5">Glycosyltransferase family 4 protein</fullName>
    </recommendedName>
</protein>
<feature type="domain" description="Glycosyl transferase family 1" evidence="1">
    <location>
        <begin position="226"/>
        <end position="372"/>
    </location>
</feature>
<dbReference type="Gene3D" id="3.40.50.2000">
    <property type="entry name" value="Glycogen Phosphorylase B"/>
    <property type="match status" value="2"/>
</dbReference>
<dbReference type="SUPFAM" id="SSF53756">
    <property type="entry name" value="UDP-Glycosyltransferase/glycogen phosphorylase"/>
    <property type="match status" value="1"/>
</dbReference>
<evidence type="ECO:0000259" key="1">
    <source>
        <dbReference type="Pfam" id="PF00534"/>
    </source>
</evidence>
<evidence type="ECO:0000313" key="4">
    <source>
        <dbReference type="Proteomes" id="UP001501083"/>
    </source>
</evidence>
<proteinExistence type="predicted"/>
<dbReference type="InterPro" id="IPR028098">
    <property type="entry name" value="Glyco_trans_4-like_N"/>
</dbReference>
<sequence>MTRVEDGPTGERPTLLVLTSTYPRWVGDHEPGFVHELCRRLAADFDVVVVAPSAPGAATRECMDGVDVHRFRYAPAAAETLVNDGGIVGNLRRSRWKFALLPGFFAMQAWTAWRITRQRRVAAIHAHWLVPQGLICAVLRRTVWRRIPLVVTSHGSDLFALKGPVFDAMRRFVVGASAAVAVVSRGMRDALVAQVGERTPIHVAPMGVDMTSRFVPGDESRSIDEILFVGRLMEVKGLHHLVDAMPAILARRPDAFLTVVGFGPEEARLRAQVEDLGLGDKVRFVGPVAQAELPSYYRRAAVLVAPSVQLRAGDQEGLGLVTIEAMACGCPVVVSDLPTVRDAVDGTPAVRVMPGDTGAIARGVLDVLSSPATHAISPAQRATLVARFGWDAVAARYVDLLRSAMR</sequence>
<keyword evidence="4" id="KW-1185">Reference proteome</keyword>
<organism evidence="3 4">
    <name type="scientific">Lysobacter panacisoli</name>
    <dbReference type="NCBI Taxonomy" id="1255263"/>
    <lineage>
        <taxon>Bacteria</taxon>
        <taxon>Pseudomonadati</taxon>
        <taxon>Pseudomonadota</taxon>
        <taxon>Gammaproteobacteria</taxon>
        <taxon>Lysobacterales</taxon>
        <taxon>Lysobacteraceae</taxon>
        <taxon>Lysobacter</taxon>
    </lineage>
</organism>